<dbReference type="EMBL" id="CP069035">
    <property type="protein sequence ID" value="QRD02398.1"/>
    <property type="molecule type" value="Genomic_DNA"/>
</dbReference>
<accession>A0A7U2FC97</accession>
<proteinExistence type="predicted"/>
<keyword evidence="2" id="KW-1185">Reference proteome</keyword>
<reference evidence="2" key="1">
    <citation type="journal article" date="2021" name="BMC Genomics">
        <title>Chromosome-level genome assembly and manually-curated proteome of model necrotroph Parastagonospora nodorum Sn15 reveals a genome-wide trove of candidate effector homologs, and redundancy of virulence-related functions within an accessory chromosome.</title>
        <authorList>
            <person name="Bertazzoni S."/>
            <person name="Jones D.A.B."/>
            <person name="Phan H.T."/>
            <person name="Tan K.-C."/>
            <person name="Hane J.K."/>
        </authorList>
    </citation>
    <scope>NUCLEOTIDE SEQUENCE [LARGE SCALE GENOMIC DNA]</scope>
    <source>
        <strain evidence="2">SN15 / ATCC MYA-4574 / FGSC 10173)</strain>
    </source>
</reference>
<organism evidence="1 2">
    <name type="scientific">Phaeosphaeria nodorum (strain SN15 / ATCC MYA-4574 / FGSC 10173)</name>
    <name type="common">Glume blotch fungus</name>
    <name type="synonym">Parastagonospora nodorum</name>
    <dbReference type="NCBI Taxonomy" id="321614"/>
    <lineage>
        <taxon>Eukaryota</taxon>
        <taxon>Fungi</taxon>
        <taxon>Dikarya</taxon>
        <taxon>Ascomycota</taxon>
        <taxon>Pezizomycotina</taxon>
        <taxon>Dothideomycetes</taxon>
        <taxon>Pleosporomycetidae</taxon>
        <taxon>Pleosporales</taxon>
        <taxon>Pleosporineae</taxon>
        <taxon>Phaeosphaeriaceae</taxon>
        <taxon>Parastagonospora</taxon>
    </lineage>
</organism>
<name>A0A7U2FC97_PHANO</name>
<protein>
    <submittedName>
        <fullName evidence="1">Uncharacterized protein</fullName>
    </submittedName>
</protein>
<gene>
    <name evidence="1" type="ORF">JI435_440800</name>
</gene>
<evidence type="ECO:0000313" key="1">
    <source>
        <dbReference type="EMBL" id="QRD02398.1"/>
    </source>
</evidence>
<evidence type="ECO:0000313" key="2">
    <source>
        <dbReference type="Proteomes" id="UP000663193"/>
    </source>
</evidence>
<dbReference type="Proteomes" id="UP000663193">
    <property type="component" value="Chromosome 13"/>
</dbReference>
<dbReference type="AlphaFoldDB" id="A0A7U2FC97"/>
<dbReference type="VEuPathDB" id="FungiDB:JI435_440800"/>
<sequence>MRMARMKAPDFPDDGMQVRRSIGEESGYAYHMCAAHELGYCFGDKYIDNDHGQYEYGGQCCYRTHTLKKTYMYMRYATRILSGEAHTNIAHRQRSTRTADLMFSTPKPVGPVLIVARRKPRVAQKTVASQRAGRTAARLPPQSCQLEKCRHAETMA</sequence>